<dbReference type="Proteomes" id="UP000075260">
    <property type="component" value="Unassembled WGS sequence"/>
</dbReference>
<sequence length="245" mass="26087">MDPAETKPPKGGELAARAEALQFAVSTYAGLIPKAQKIKGLAVRRKTLQDLVNIVEGLAASARLVAKATGENPAARVAGLKELCAAVAGLAKKVSRDVTEITDANALSALKTDKVFASAREALHAAWQQWVLRDFAAAGPESVLAHYPAFKAKAQDVKQLRESLDKLASRLPDTEHDIDTVLEARSRLTAALAELAGPDLDADVADFLRAAATTGYSVEDLLARPALIAWIQRHGLAKTLSIRVR</sequence>
<gene>
    <name evidence="1" type="ORF">BE15_30440</name>
</gene>
<evidence type="ECO:0000313" key="2">
    <source>
        <dbReference type="Proteomes" id="UP000075260"/>
    </source>
</evidence>
<dbReference type="RefSeq" id="WP_061607376.1">
    <property type="nucleotide sequence ID" value="NZ_JEMA01000372.1"/>
</dbReference>
<reference evidence="1 2" key="1">
    <citation type="submission" date="2014-02" db="EMBL/GenBank/DDBJ databases">
        <title>The small core and large imbalanced accessory genome model reveals a collaborative survival strategy of Sorangium cellulosum strains in nature.</title>
        <authorList>
            <person name="Han K."/>
            <person name="Peng R."/>
            <person name="Blom J."/>
            <person name="Li Y.-Z."/>
        </authorList>
    </citation>
    <scope>NUCLEOTIDE SEQUENCE [LARGE SCALE GENOMIC DNA]</scope>
    <source>
        <strain evidence="1 2">So0008-312</strain>
    </source>
</reference>
<comment type="caution">
    <text evidence="1">The sequence shown here is derived from an EMBL/GenBank/DDBJ whole genome shotgun (WGS) entry which is preliminary data.</text>
</comment>
<organism evidence="1 2">
    <name type="scientific">Sorangium cellulosum</name>
    <name type="common">Polyangium cellulosum</name>
    <dbReference type="NCBI Taxonomy" id="56"/>
    <lineage>
        <taxon>Bacteria</taxon>
        <taxon>Pseudomonadati</taxon>
        <taxon>Myxococcota</taxon>
        <taxon>Polyangia</taxon>
        <taxon>Polyangiales</taxon>
        <taxon>Polyangiaceae</taxon>
        <taxon>Sorangium</taxon>
    </lineage>
</organism>
<dbReference type="EMBL" id="JEMA01000372">
    <property type="protein sequence ID" value="KYF70832.1"/>
    <property type="molecule type" value="Genomic_DNA"/>
</dbReference>
<evidence type="ECO:0000313" key="1">
    <source>
        <dbReference type="EMBL" id="KYF70832.1"/>
    </source>
</evidence>
<protein>
    <submittedName>
        <fullName evidence="1">Uncharacterized protein</fullName>
    </submittedName>
</protein>
<accession>A0A150QSK7</accession>
<dbReference type="AlphaFoldDB" id="A0A150QSK7"/>
<name>A0A150QSK7_SORCE</name>
<proteinExistence type="predicted"/>